<name>I6LCL6_PSEVI</name>
<dbReference type="EMBL" id="AY597277">
    <property type="protein sequence ID" value="AAT96126.1"/>
    <property type="molecule type" value="Genomic_DNA"/>
</dbReference>
<feature type="transmembrane region" description="Helical" evidence="1">
    <location>
        <begin position="217"/>
        <end position="236"/>
    </location>
</feature>
<proteinExistence type="predicted"/>
<dbReference type="AlphaFoldDB" id="I6LCL6"/>
<sequence>MSLENIWRNEMRRRVKDDLQRSRIRLNWPSHARIIYSEFDCFAEMARRDGVMASVAAYPGRLEPADENDYVNELGEFSLGTSEIRLRFGIEPTGEGFLKSNKDYPHVVFDYESGAMLIVHFSTADAVVQVFFQPPRMLGDDGGETLLFTHTYDPDKLTSNWVRQVIRAFLIFNRAESRLGVSSFADTWRLRWWHFRDIRNRRGYLEKFRHLLTPWELMIIATIAGLPVLAGAQALLKLLTT</sequence>
<organism evidence="2">
    <name type="scientific">Pseudomonas viridiflava</name>
    <name type="common">Phytomonas viridiflava</name>
    <dbReference type="NCBI Taxonomy" id="33069"/>
    <lineage>
        <taxon>Bacteria</taxon>
        <taxon>Pseudomonadati</taxon>
        <taxon>Pseudomonadota</taxon>
        <taxon>Gammaproteobacteria</taxon>
        <taxon>Pseudomonadales</taxon>
        <taxon>Pseudomonadaceae</taxon>
        <taxon>Pseudomonas</taxon>
    </lineage>
</organism>
<reference evidence="2" key="1">
    <citation type="journal article" date="2006" name="Proc. Natl. Acad. Sci. U.S.A.">
        <title>Presence/absence polymorphism for alternative pathogenicity islands in Pseudomonas viridiflava, a pathogen of Arabidopsis.</title>
        <authorList>
            <person name="Araki H."/>
            <person name="Tian D."/>
            <person name="Goss E.M."/>
            <person name="Jakob K."/>
            <person name="Halldorsdottir S.S."/>
            <person name="Kreitman M."/>
            <person name="Bergelson J."/>
        </authorList>
    </citation>
    <scope>NUCLEOTIDE SEQUENCE</scope>
    <source>
        <strain evidence="2">LP23.1a</strain>
    </source>
</reference>
<evidence type="ECO:0000313" key="2">
    <source>
        <dbReference type="EMBL" id="AAT96126.1"/>
    </source>
</evidence>
<accession>I6LCL6</accession>
<keyword evidence="1" id="KW-1133">Transmembrane helix</keyword>
<protein>
    <submittedName>
        <fullName evidence="2">Uncharacterized protein</fullName>
    </submittedName>
</protein>
<keyword evidence="1" id="KW-0812">Transmembrane</keyword>
<evidence type="ECO:0000256" key="1">
    <source>
        <dbReference type="SAM" id="Phobius"/>
    </source>
</evidence>
<keyword evidence="1" id="KW-0472">Membrane</keyword>